<organism evidence="2 3">
    <name type="scientific">Hallella seregens ATCC 51272</name>
    <dbReference type="NCBI Taxonomy" id="1336250"/>
    <lineage>
        <taxon>Bacteria</taxon>
        <taxon>Pseudomonadati</taxon>
        <taxon>Bacteroidota</taxon>
        <taxon>Bacteroidia</taxon>
        <taxon>Bacteroidales</taxon>
        <taxon>Prevotellaceae</taxon>
        <taxon>Hallella</taxon>
    </lineage>
</organism>
<sequence>MKRRTWQKHHRWLGLGVAFFLLMFCLSGIVLNHPMLFSGVNVSRSLLPGSYAYRQWNQGLLRGTLRWQGRVLVYGSSGVWQTDGRATAFGDMNRGLPPGADARNMRGLAQTPDHRLYAAGQYQLFVYDRRQGWTAVDLPKAADERLTDITVARGLLVVTSRSHVYTAAAPYRHFRELTLPAAAGDDGKVSLFRTVWMLHSGELFGLPGRLVVDAIGLTLVFLTLTGVLYWLSPRLGRRLRLRPKAMHKVFSWHNGVGRTTIALTLFIVVSGWMLRPPGLIAIVTGRVPPVPMSAMDSPNPWRDALRALRYDAAKGDWLLYTSKGFFSMKTLRAMPVAEPAQPRVSVMGLGGLVQEPDGRWLVGSFDGLYAWRRGGAIVPMATNAVSGLSLDFDRGPVVADYEHGSDFAEMPQWMARLPMSLKSVCLEIHTGRIYTWMGSSGILLIFLAGMAIFWCLWSGWKLRR</sequence>
<feature type="transmembrane region" description="Helical" evidence="1">
    <location>
        <begin position="12"/>
        <end position="31"/>
    </location>
</feature>
<dbReference type="InterPro" id="IPR005625">
    <property type="entry name" value="PepSY-ass_TM"/>
</dbReference>
<evidence type="ECO:0000313" key="3">
    <source>
        <dbReference type="Proteomes" id="UP001589688"/>
    </source>
</evidence>
<dbReference type="Proteomes" id="UP001589688">
    <property type="component" value="Unassembled WGS sequence"/>
</dbReference>
<feature type="transmembrane region" description="Helical" evidence="1">
    <location>
        <begin position="433"/>
        <end position="457"/>
    </location>
</feature>
<feature type="transmembrane region" description="Helical" evidence="1">
    <location>
        <begin position="210"/>
        <end position="231"/>
    </location>
</feature>
<keyword evidence="1" id="KW-0472">Membrane</keyword>
<gene>
    <name evidence="2" type="ORF">ACFFK8_10690</name>
</gene>
<evidence type="ECO:0000256" key="1">
    <source>
        <dbReference type="SAM" id="Phobius"/>
    </source>
</evidence>
<evidence type="ECO:0000313" key="2">
    <source>
        <dbReference type="EMBL" id="MFB9898243.1"/>
    </source>
</evidence>
<dbReference type="RefSeq" id="WP_027952988.1">
    <property type="nucleotide sequence ID" value="NZ_JBHLZF010000002.1"/>
</dbReference>
<name>A0ABV5ZLH9_9BACT</name>
<accession>A0ABV5ZLH9</accession>
<keyword evidence="1" id="KW-1133">Transmembrane helix</keyword>
<dbReference type="EMBL" id="JBHLZF010000002">
    <property type="protein sequence ID" value="MFB9898243.1"/>
    <property type="molecule type" value="Genomic_DNA"/>
</dbReference>
<protein>
    <submittedName>
        <fullName evidence="2">PepSY-associated TM helix domain-containing protein</fullName>
    </submittedName>
</protein>
<reference evidence="2 3" key="1">
    <citation type="submission" date="2024-09" db="EMBL/GenBank/DDBJ databases">
        <authorList>
            <person name="Sun Q."/>
            <person name="Mori K."/>
        </authorList>
    </citation>
    <scope>NUCLEOTIDE SEQUENCE [LARGE SCALE GENOMIC DNA]</scope>
    <source>
        <strain evidence="2 3">ATCC 51272</strain>
    </source>
</reference>
<keyword evidence="1" id="KW-0812">Transmembrane</keyword>
<keyword evidence="3" id="KW-1185">Reference proteome</keyword>
<dbReference type="Pfam" id="PF03929">
    <property type="entry name" value="PepSY_TM"/>
    <property type="match status" value="1"/>
</dbReference>
<feature type="transmembrane region" description="Helical" evidence="1">
    <location>
        <begin position="252"/>
        <end position="274"/>
    </location>
</feature>
<proteinExistence type="predicted"/>
<dbReference type="SUPFAM" id="SSF63829">
    <property type="entry name" value="Calcium-dependent phosphotriesterase"/>
    <property type="match status" value="1"/>
</dbReference>
<comment type="caution">
    <text evidence="2">The sequence shown here is derived from an EMBL/GenBank/DDBJ whole genome shotgun (WGS) entry which is preliminary data.</text>
</comment>